<dbReference type="SUPFAM" id="SSF46785">
    <property type="entry name" value="Winged helix' DNA-binding domain"/>
    <property type="match status" value="1"/>
</dbReference>
<dbReference type="PRINTS" id="PR00598">
    <property type="entry name" value="HTHMARR"/>
</dbReference>
<dbReference type="OrthoDB" id="8635520at2"/>
<dbReference type="SMART" id="SM00418">
    <property type="entry name" value="HTH_ARSR"/>
    <property type="match status" value="1"/>
</dbReference>
<dbReference type="GO" id="GO:0003700">
    <property type="term" value="F:DNA-binding transcription factor activity"/>
    <property type="evidence" value="ECO:0007669"/>
    <property type="project" value="InterPro"/>
</dbReference>
<protein>
    <submittedName>
        <fullName evidence="2">MarR family transcriptional regulator</fullName>
    </submittedName>
</protein>
<dbReference type="InterPro" id="IPR000835">
    <property type="entry name" value="HTH_MarR-typ"/>
</dbReference>
<dbReference type="InterPro" id="IPR039422">
    <property type="entry name" value="MarR/SlyA-like"/>
</dbReference>
<dbReference type="Gene3D" id="1.10.10.10">
    <property type="entry name" value="Winged helix-like DNA-binding domain superfamily/Winged helix DNA-binding domain"/>
    <property type="match status" value="1"/>
</dbReference>
<accession>A0A064CMQ3</accession>
<dbReference type="InterPro" id="IPR036388">
    <property type="entry name" value="WH-like_DNA-bd_sf"/>
</dbReference>
<dbReference type="GO" id="GO:0006950">
    <property type="term" value="P:response to stress"/>
    <property type="evidence" value="ECO:0007669"/>
    <property type="project" value="TreeGrafter"/>
</dbReference>
<dbReference type="RefSeq" id="WP_036342626.1">
    <property type="nucleotide sequence ID" value="NZ_JALN02000001.1"/>
</dbReference>
<dbReference type="InterPro" id="IPR011991">
    <property type="entry name" value="ArsR-like_HTH"/>
</dbReference>
<name>A0A064CMQ3_9MYCO</name>
<dbReference type="Proteomes" id="UP000022835">
    <property type="component" value="Unassembled WGS sequence"/>
</dbReference>
<dbReference type="eggNOG" id="COG1846">
    <property type="taxonomic scope" value="Bacteria"/>
</dbReference>
<dbReference type="InterPro" id="IPR001845">
    <property type="entry name" value="HTH_ArsR_DNA-bd_dom"/>
</dbReference>
<dbReference type="EMBL" id="JALN02000001">
    <property type="protein sequence ID" value="KDF00098.1"/>
    <property type="molecule type" value="Genomic_DNA"/>
</dbReference>
<feature type="domain" description="HTH marR-type" evidence="1">
    <location>
        <begin position="10"/>
        <end position="144"/>
    </location>
</feature>
<dbReference type="InterPro" id="IPR036390">
    <property type="entry name" value="WH_DNA-bd_sf"/>
</dbReference>
<evidence type="ECO:0000259" key="1">
    <source>
        <dbReference type="PROSITE" id="PS50995"/>
    </source>
</evidence>
<dbReference type="PROSITE" id="PS50995">
    <property type="entry name" value="HTH_MARR_2"/>
    <property type="match status" value="1"/>
</dbReference>
<dbReference type="STRING" id="1440774.Y900_014400"/>
<reference evidence="2" key="1">
    <citation type="submission" date="2014-05" db="EMBL/GenBank/DDBJ databases">
        <title>Genome sequence of Mycobacterium aromaticivorans strain JS19b1T (= DSM 45407T).</title>
        <authorList>
            <person name="Kwak Y."/>
            <person name="Park G.-S."/>
            <person name="Li Q.X."/>
            <person name="Lee S.-E."/>
            <person name="Shin J.-H."/>
        </authorList>
    </citation>
    <scope>NUCLEOTIDE SEQUENCE [LARGE SCALE GENOMIC DNA]</scope>
    <source>
        <strain evidence="2">JS19b1</strain>
    </source>
</reference>
<dbReference type="CDD" id="cd00090">
    <property type="entry name" value="HTH_ARSR"/>
    <property type="match status" value="1"/>
</dbReference>
<dbReference type="SMART" id="SM00347">
    <property type="entry name" value="HTH_MARR"/>
    <property type="match status" value="1"/>
</dbReference>
<sequence>MAQRWLTGDQQRIWRNYLALNGRLHAAMNRQLQARCGLSLADYEVLVALSEQGPARVLELAEALGWEQSRLSHHLARMRSRGLIERHGTEQDRRGASVEITADGTDALHAAAPDHVALVRSVLFEPMTPTQLRAFDKVITTALDRLEGA</sequence>
<dbReference type="PANTHER" id="PTHR33164">
    <property type="entry name" value="TRANSCRIPTIONAL REGULATOR, MARR FAMILY"/>
    <property type="match status" value="1"/>
</dbReference>
<comment type="caution">
    <text evidence="2">The sequence shown here is derived from an EMBL/GenBank/DDBJ whole genome shotgun (WGS) entry which is preliminary data.</text>
</comment>
<evidence type="ECO:0000313" key="2">
    <source>
        <dbReference type="EMBL" id="KDF00098.1"/>
    </source>
</evidence>
<keyword evidence="3" id="KW-1185">Reference proteome</keyword>
<dbReference type="AlphaFoldDB" id="A0A064CMQ3"/>
<gene>
    <name evidence="2" type="ORF">Y900_014400</name>
</gene>
<dbReference type="Pfam" id="PF01022">
    <property type="entry name" value="HTH_5"/>
    <property type="match status" value="1"/>
</dbReference>
<dbReference type="PANTHER" id="PTHR33164:SF99">
    <property type="entry name" value="MARR FAMILY REGULATORY PROTEIN"/>
    <property type="match status" value="1"/>
</dbReference>
<evidence type="ECO:0000313" key="3">
    <source>
        <dbReference type="Proteomes" id="UP000022835"/>
    </source>
</evidence>
<organism evidence="2 3">
    <name type="scientific">Mycolicibacterium aromaticivorans JS19b1 = JCM 16368</name>
    <dbReference type="NCBI Taxonomy" id="1440774"/>
    <lineage>
        <taxon>Bacteria</taxon>
        <taxon>Bacillati</taxon>
        <taxon>Actinomycetota</taxon>
        <taxon>Actinomycetes</taxon>
        <taxon>Mycobacteriales</taxon>
        <taxon>Mycobacteriaceae</taxon>
        <taxon>Mycolicibacterium</taxon>
    </lineage>
</organism>
<proteinExistence type="predicted"/>